<dbReference type="AlphaFoldDB" id="A0A7G2C2Q6"/>
<reference evidence="3 4" key="1">
    <citation type="submission" date="2020-08" db="EMBL/GenBank/DDBJ databases">
        <authorList>
            <person name="Newling K."/>
            <person name="Davey J."/>
            <person name="Forrester S."/>
        </authorList>
    </citation>
    <scope>NUCLEOTIDE SEQUENCE [LARGE SCALE GENOMIC DNA]</scope>
    <source>
        <strain evidence="4">Crithidia deanei Carvalho (ATCC PRA-265)</strain>
    </source>
</reference>
<feature type="coiled-coil region" evidence="1">
    <location>
        <begin position="247"/>
        <end position="281"/>
    </location>
</feature>
<feature type="compositionally biased region" description="Polar residues" evidence="2">
    <location>
        <begin position="33"/>
        <end position="57"/>
    </location>
</feature>
<evidence type="ECO:0000256" key="2">
    <source>
        <dbReference type="SAM" id="MobiDB-lite"/>
    </source>
</evidence>
<dbReference type="EMBL" id="LR877146">
    <property type="protein sequence ID" value="CAD2214020.1"/>
    <property type="molecule type" value="Genomic_DNA"/>
</dbReference>
<dbReference type="Proteomes" id="UP000515908">
    <property type="component" value="Chromosome 02"/>
</dbReference>
<gene>
    <name evidence="3" type="ORF">ADEAN_000146400</name>
</gene>
<feature type="region of interest" description="Disordered" evidence="2">
    <location>
        <begin position="1"/>
        <end position="89"/>
    </location>
</feature>
<accession>A0A7G2C2Q6</accession>
<evidence type="ECO:0000313" key="4">
    <source>
        <dbReference type="Proteomes" id="UP000515908"/>
    </source>
</evidence>
<organism evidence="3 4">
    <name type="scientific">Angomonas deanei</name>
    <dbReference type="NCBI Taxonomy" id="59799"/>
    <lineage>
        <taxon>Eukaryota</taxon>
        <taxon>Discoba</taxon>
        <taxon>Euglenozoa</taxon>
        <taxon>Kinetoplastea</taxon>
        <taxon>Metakinetoplastina</taxon>
        <taxon>Trypanosomatida</taxon>
        <taxon>Trypanosomatidae</taxon>
        <taxon>Strigomonadinae</taxon>
        <taxon>Angomonas</taxon>
    </lineage>
</organism>
<evidence type="ECO:0000313" key="3">
    <source>
        <dbReference type="EMBL" id="CAD2214020.1"/>
    </source>
</evidence>
<feature type="coiled-coil region" evidence="1">
    <location>
        <begin position="141"/>
        <end position="168"/>
    </location>
</feature>
<keyword evidence="1" id="KW-0175">Coiled coil</keyword>
<dbReference type="VEuPathDB" id="TriTrypDB:ADEAN_000146400"/>
<evidence type="ECO:0000256" key="1">
    <source>
        <dbReference type="SAM" id="Coils"/>
    </source>
</evidence>
<keyword evidence="4" id="KW-1185">Reference proteome</keyword>
<protein>
    <submittedName>
        <fullName evidence="3">Uncharacterized protein</fullName>
    </submittedName>
</protein>
<proteinExistence type="predicted"/>
<sequence length="396" mass="46065">MASRSSSKGKRKATPTQNNNVAKKKKKKSNANHTSTPDNRTVRVSRQNSVRSLNRVHSSFAMRHRSTMEDSHHSKLQKSLRQLEESEHTGRQALYREEDHTVRVSLLPLFTLWSGLQHTAATLADRERLLDKRLQEEAEGHLGQARRVDELEEANRALREENHWLLLKLKETANEAERNFRDRQQHKIWFQNKLAELESKSEAVVVNLQRIESDSEYTLVKLKKELNRKVDQYFSTVSASIKKPPPHTGEDATLEELERSVHAAEKELQKQRDRLTTLILDLNVRESVLFDPSLYPILHPHNTDSNDRQDQLSLPFQPTEKTYEEEYDRYYSQNNNSNHTNGMVRSIHSNYPLPFREKLRNIENKDQLLNLLDVVSFHEGVVATVGKVLYIIESNE</sequence>
<name>A0A7G2C2Q6_9TRYP</name>